<dbReference type="PANTHER" id="PTHR43342:SF1">
    <property type="entry name" value="BIFURCATING [FEFE] HYDROGENASE GAMMA SUBUNIT"/>
    <property type="match status" value="1"/>
</dbReference>
<keyword evidence="3" id="KW-0411">Iron-sulfur</keyword>
<dbReference type="Proteomes" id="UP000266328">
    <property type="component" value="Unassembled WGS sequence"/>
</dbReference>
<dbReference type="InterPro" id="IPR028431">
    <property type="entry name" value="NADP_DH_HndA-like"/>
</dbReference>
<dbReference type="OrthoDB" id="9807941at2"/>
<dbReference type="RefSeq" id="WP_119089564.1">
    <property type="nucleotide sequence ID" value="NZ_QXIS01000034.1"/>
</dbReference>
<dbReference type="SUPFAM" id="SSF52833">
    <property type="entry name" value="Thioredoxin-like"/>
    <property type="match status" value="1"/>
</dbReference>
<dbReference type="GO" id="GO:0051536">
    <property type="term" value="F:iron-sulfur cluster binding"/>
    <property type="evidence" value="ECO:0007669"/>
    <property type="project" value="UniProtKB-KW"/>
</dbReference>
<dbReference type="Gene3D" id="1.10.10.1590">
    <property type="entry name" value="NADH-quinone oxidoreductase subunit E"/>
    <property type="match status" value="1"/>
</dbReference>
<proteinExistence type="predicted"/>
<organism evidence="4 5">
    <name type="scientific">Candidatus Cryosericum terrychapinii</name>
    <dbReference type="NCBI Taxonomy" id="2290919"/>
    <lineage>
        <taxon>Bacteria</taxon>
        <taxon>Pseudomonadati</taxon>
        <taxon>Caldisericota/Cryosericota group</taxon>
        <taxon>Candidatus Cryosericota</taxon>
        <taxon>Candidatus Cryosericia</taxon>
        <taxon>Candidatus Cryosericales</taxon>
        <taxon>Candidatus Cryosericaceae</taxon>
        <taxon>Candidatus Cryosericum</taxon>
    </lineage>
</organism>
<evidence type="ECO:0000256" key="2">
    <source>
        <dbReference type="ARBA" id="ARBA00023004"/>
    </source>
</evidence>
<dbReference type="InterPro" id="IPR036249">
    <property type="entry name" value="Thioredoxin-like_sf"/>
</dbReference>
<dbReference type="PANTHER" id="PTHR43342">
    <property type="entry name" value="NADH-QUINONE OXIDOREDUCTASE, E SUBUNIT"/>
    <property type="match status" value="1"/>
</dbReference>
<dbReference type="CDD" id="cd03064">
    <property type="entry name" value="TRX_Fd_NuoE"/>
    <property type="match status" value="1"/>
</dbReference>
<reference evidence="4 5" key="1">
    <citation type="submission" date="2018-09" db="EMBL/GenBank/DDBJ databases">
        <title>Discovery and Ecogenomic Context for Candidatus Cryosericales, a Global Caldiserica Order Active in Thawing Permafrost.</title>
        <authorList>
            <person name="Martinez M.A."/>
            <person name="Woodcroft B.J."/>
            <person name="Ignacio Espinoza J.C."/>
            <person name="Zayed A."/>
            <person name="Singleton C.M."/>
            <person name="Boyd J."/>
            <person name="Li Y.-F."/>
            <person name="Purvine S."/>
            <person name="Maughan H."/>
            <person name="Hodgkins S.B."/>
            <person name="Anderson D."/>
            <person name="Sederholm M."/>
            <person name="Temperton B."/>
            <person name="Saleska S.R."/>
            <person name="Tyson G.W."/>
            <person name="Rich V.I."/>
        </authorList>
    </citation>
    <scope>NUCLEOTIDE SEQUENCE [LARGE SCALE GENOMIC DNA]</scope>
    <source>
        <strain evidence="4 5">SMC7</strain>
    </source>
</reference>
<sequence length="177" mass="19137">MELDNITRPAGQAQPLSDEDKRFLRELVETNRGEHHGRLSYMDIMFELEHHYGNSLPGPVLGEVARLLGTSPAQLNGFVTFYTMLSTEPRGQHVVRVCTSGPCHVTGAPSIVAELKRLLGVELGETTSDGMFALEASSCLGICGVSPALMIDDDAYGNLTPEDLPRILDAKRAGGTQ</sequence>
<evidence type="ECO:0000256" key="3">
    <source>
        <dbReference type="ARBA" id="ARBA00023014"/>
    </source>
</evidence>
<accession>A0A398CSM7</accession>
<evidence type="ECO:0000313" key="4">
    <source>
        <dbReference type="EMBL" id="RIE05605.1"/>
    </source>
</evidence>
<keyword evidence="2" id="KW-0408">Iron</keyword>
<dbReference type="GO" id="GO:0046872">
    <property type="term" value="F:metal ion binding"/>
    <property type="evidence" value="ECO:0007669"/>
    <property type="project" value="UniProtKB-KW"/>
</dbReference>
<evidence type="ECO:0000313" key="5">
    <source>
        <dbReference type="Proteomes" id="UP000266328"/>
    </source>
</evidence>
<dbReference type="Pfam" id="PF01257">
    <property type="entry name" value="2Fe-2S_thioredx"/>
    <property type="match status" value="1"/>
</dbReference>
<gene>
    <name evidence="4" type="ORF">SMC7_06630</name>
</gene>
<dbReference type="InterPro" id="IPR041921">
    <property type="entry name" value="NuoE_N"/>
</dbReference>
<keyword evidence="5" id="KW-1185">Reference proteome</keyword>
<evidence type="ECO:0000256" key="1">
    <source>
        <dbReference type="ARBA" id="ARBA00022723"/>
    </source>
</evidence>
<comment type="caution">
    <text evidence="4">The sequence shown here is derived from an EMBL/GenBank/DDBJ whole genome shotgun (WGS) entry which is preliminary data.</text>
</comment>
<dbReference type="InterPro" id="IPR042128">
    <property type="entry name" value="NuoE_dom"/>
</dbReference>
<dbReference type="Gene3D" id="3.40.30.10">
    <property type="entry name" value="Glutaredoxin"/>
    <property type="match status" value="1"/>
</dbReference>
<dbReference type="AlphaFoldDB" id="A0A398CSM7"/>
<name>A0A398CSM7_9BACT</name>
<protein>
    <submittedName>
        <fullName evidence="4">NAD(P)H-dependent oxidoreductase subunit E</fullName>
    </submittedName>
</protein>
<keyword evidence="1" id="KW-0479">Metal-binding</keyword>
<dbReference type="EMBL" id="QXIS01000034">
    <property type="protein sequence ID" value="RIE05605.1"/>
    <property type="molecule type" value="Genomic_DNA"/>
</dbReference>